<evidence type="ECO:0000259" key="10">
    <source>
        <dbReference type="PROSITE" id="PS50011"/>
    </source>
</evidence>
<dbReference type="PANTHER" id="PTHR43671:SF98">
    <property type="entry name" value="SERINE_THREONINE-PROTEIN KINASE NEK11"/>
    <property type="match status" value="1"/>
</dbReference>
<dbReference type="Proteomes" id="UP000310066">
    <property type="component" value="Unassembled WGS sequence"/>
</dbReference>
<keyword evidence="2" id="KW-0723">Serine/threonine-protein kinase</keyword>
<keyword evidence="5" id="KW-0418">Kinase</keyword>
<comment type="catalytic activity">
    <reaction evidence="8">
        <text>L-seryl-[protein] + ATP = O-phospho-L-seryl-[protein] + ADP + H(+)</text>
        <dbReference type="Rhea" id="RHEA:17989"/>
        <dbReference type="Rhea" id="RHEA-COMP:9863"/>
        <dbReference type="Rhea" id="RHEA-COMP:11604"/>
        <dbReference type="ChEBI" id="CHEBI:15378"/>
        <dbReference type="ChEBI" id="CHEBI:29999"/>
        <dbReference type="ChEBI" id="CHEBI:30616"/>
        <dbReference type="ChEBI" id="CHEBI:83421"/>
        <dbReference type="ChEBI" id="CHEBI:456216"/>
        <dbReference type="EC" id="2.7.11.1"/>
    </reaction>
</comment>
<proteinExistence type="predicted"/>
<evidence type="ECO:0000313" key="12">
    <source>
        <dbReference type="Proteomes" id="UP000310066"/>
    </source>
</evidence>
<dbReference type="EMBL" id="NAJP01000054">
    <property type="protein sequence ID" value="TKA37133.1"/>
    <property type="molecule type" value="Genomic_DNA"/>
</dbReference>
<feature type="domain" description="Protein kinase" evidence="10">
    <location>
        <begin position="106"/>
        <end position="411"/>
    </location>
</feature>
<dbReference type="Gene3D" id="1.10.510.10">
    <property type="entry name" value="Transferase(Phosphotransferase) domain 1"/>
    <property type="match status" value="1"/>
</dbReference>
<dbReference type="InterPro" id="IPR008271">
    <property type="entry name" value="Ser/Thr_kinase_AS"/>
</dbReference>
<reference evidence="11 12" key="1">
    <citation type="submission" date="2017-03" db="EMBL/GenBank/DDBJ databases">
        <title>Genomes of endolithic fungi from Antarctica.</title>
        <authorList>
            <person name="Coleine C."/>
            <person name="Masonjones S."/>
            <person name="Stajich J.E."/>
        </authorList>
    </citation>
    <scope>NUCLEOTIDE SEQUENCE [LARGE SCALE GENOMIC DNA]</scope>
    <source>
        <strain evidence="11 12">CCFEE 5311</strain>
    </source>
</reference>
<dbReference type="GO" id="GO:0005634">
    <property type="term" value="C:nucleus"/>
    <property type="evidence" value="ECO:0007669"/>
    <property type="project" value="TreeGrafter"/>
</dbReference>
<dbReference type="InterPro" id="IPR011009">
    <property type="entry name" value="Kinase-like_dom_sf"/>
</dbReference>
<protein>
    <recommendedName>
        <fullName evidence="1">non-specific serine/threonine protein kinase</fullName>
        <ecNumber evidence="1">2.7.11.1</ecNumber>
    </recommendedName>
</protein>
<comment type="catalytic activity">
    <reaction evidence="7">
        <text>L-threonyl-[protein] + ATP = O-phospho-L-threonyl-[protein] + ADP + H(+)</text>
        <dbReference type="Rhea" id="RHEA:46608"/>
        <dbReference type="Rhea" id="RHEA-COMP:11060"/>
        <dbReference type="Rhea" id="RHEA-COMP:11605"/>
        <dbReference type="ChEBI" id="CHEBI:15378"/>
        <dbReference type="ChEBI" id="CHEBI:30013"/>
        <dbReference type="ChEBI" id="CHEBI:30616"/>
        <dbReference type="ChEBI" id="CHEBI:61977"/>
        <dbReference type="ChEBI" id="CHEBI:456216"/>
        <dbReference type="EC" id="2.7.11.1"/>
    </reaction>
</comment>
<dbReference type="GO" id="GO:0004674">
    <property type="term" value="F:protein serine/threonine kinase activity"/>
    <property type="evidence" value="ECO:0007669"/>
    <property type="project" value="UniProtKB-KW"/>
</dbReference>
<dbReference type="Pfam" id="PF00069">
    <property type="entry name" value="Pkinase"/>
    <property type="match status" value="1"/>
</dbReference>
<evidence type="ECO:0000313" key="11">
    <source>
        <dbReference type="EMBL" id="TKA37133.1"/>
    </source>
</evidence>
<dbReference type="STRING" id="329885.A0A4U0UN38"/>
<keyword evidence="3" id="KW-0808">Transferase</keyword>
<dbReference type="InterPro" id="IPR000719">
    <property type="entry name" value="Prot_kinase_dom"/>
</dbReference>
<evidence type="ECO:0000256" key="1">
    <source>
        <dbReference type="ARBA" id="ARBA00012513"/>
    </source>
</evidence>
<evidence type="ECO:0000256" key="2">
    <source>
        <dbReference type="ARBA" id="ARBA00022527"/>
    </source>
</evidence>
<evidence type="ECO:0000256" key="9">
    <source>
        <dbReference type="SAM" id="MobiDB-lite"/>
    </source>
</evidence>
<comment type="caution">
    <text evidence="11">The sequence shown here is derived from an EMBL/GenBank/DDBJ whole genome shotgun (WGS) entry which is preliminary data.</text>
</comment>
<organism evidence="11 12">
    <name type="scientific">Friedmanniomyces endolithicus</name>
    <dbReference type="NCBI Taxonomy" id="329885"/>
    <lineage>
        <taxon>Eukaryota</taxon>
        <taxon>Fungi</taxon>
        <taxon>Dikarya</taxon>
        <taxon>Ascomycota</taxon>
        <taxon>Pezizomycotina</taxon>
        <taxon>Dothideomycetes</taxon>
        <taxon>Dothideomycetidae</taxon>
        <taxon>Mycosphaerellales</taxon>
        <taxon>Teratosphaeriaceae</taxon>
        <taxon>Friedmanniomyces</taxon>
    </lineage>
</organism>
<dbReference type="InterPro" id="IPR050660">
    <property type="entry name" value="NEK_Ser/Thr_kinase"/>
</dbReference>
<feature type="region of interest" description="Disordered" evidence="9">
    <location>
        <begin position="1"/>
        <end position="60"/>
    </location>
</feature>
<evidence type="ECO:0000256" key="6">
    <source>
        <dbReference type="ARBA" id="ARBA00022840"/>
    </source>
</evidence>
<keyword evidence="4" id="KW-0547">Nucleotide-binding</keyword>
<dbReference type="PROSITE" id="PS50011">
    <property type="entry name" value="PROTEIN_KINASE_DOM"/>
    <property type="match status" value="1"/>
</dbReference>
<dbReference type="SMART" id="SM00220">
    <property type="entry name" value="S_TKc"/>
    <property type="match status" value="1"/>
</dbReference>
<evidence type="ECO:0000256" key="3">
    <source>
        <dbReference type="ARBA" id="ARBA00022679"/>
    </source>
</evidence>
<keyword evidence="6" id="KW-0067">ATP-binding</keyword>
<evidence type="ECO:0000256" key="7">
    <source>
        <dbReference type="ARBA" id="ARBA00047899"/>
    </source>
</evidence>
<dbReference type="SUPFAM" id="SSF56112">
    <property type="entry name" value="Protein kinase-like (PK-like)"/>
    <property type="match status" value="1"/>
</dbReference>
<dbReference type="PROSITE" id="PS00108">
    <property type="entry name" value="PROTEIN_KINASE_ST"/>
    <property type="match status" value="1"/>
</dbReference>
<accession>A0A4U0UN38</accession>
<dbReference type="EC" id="2.7.11.1" evidence="1"/>
<evidence type="ECO:0000256" key="8">
    <source>
        <dbReference type="ARBA" id="ARBA00048679"/>
    </source>
</evidence>
<dbReference type="PANTHER" id="PTHR43671">
    <property type="entry name" value="SERINE/THREONINE-PROTEIN KINASE NEK"/>
    <property type="match status" value="1"/>
</dbReference>
<sequence length="416" mass="45464">MDGFEFTMSYPATAERVTPRPAQRAPGSRSQVPSDHGMTPLTTLPLPSRHEQHSSVLEADTTTARASSRCFFPGSRSVDLLGHAKPVPGTAPLPTRLAGSSPATKPERIFSTGTFTFKTIKSIYADSDEAVAAGKGVGINLIRRQSDGVLYIEKLVAVSTAIQQARAIAEIDALTQLKLAGAPNYINHMLESFSEPGAAFGSIILEYCEAGTAYSLIKRKILERQQPTEALIWHTLAGLSKALHFCHTGIDIDRFDRLPPQDWNTVCHLDIKHVNVFFTHDGGKNGIPRLVLGDFGCATTWQDIQDGTAKRTLQLRGTLGWFPPECKASSEGGWDGDYGMPTDIWQTGAVAQAICRLIMVPDMSFVMRGRACGRHYSNELNDLVTLCMNADPLKRPRAAEVARVVKKQMEVRGLVF</sequence>
<dbReference type="GO" id="GO:0005524">
    <property type="term" value="F:ATP binding"/>
    <property type="evidence" value="ECO:0007669"/>
    <property type="project" value="UniProtKB-KW"/>
</dbReference>
<evidence type="ECO:0000256" key="5">
    <source>
        <dbReference type="ARBA" id="ARBA00022777"/>
    </source>
</evidence>
<dbReference type="AlphaFoldDB" id="A0A4U0UN38"/>
<evidence type="ECO:0000256" key="4">
    <source>
        <dbReference type="ARBA" id="ARBA00022741"/>
    </source>
</evidence>
<gene>
    <name evidence="11" type="ORF">B0A54_11994</name>
</gene>
<name>A0A4U0UN38_9PEZI</name>
<dbReference type="OrthoDB" id="310217at2759"/>